<feature type="region of interest" description="Disordered" evidence="1">
    <location>
        <begin position="523"/>
        <end position="638"/>
    </location>
</feature>
<feature type="compositionally biased region" description="Basic and acidic residues" evidence="1">
    <location>
        <begin position="810"/>
        <end position="821"/>
    </location>
</feature>
<dbReference type="GO" id="GO:0016787">
    <property type="term" value="F:hydrolase activity"/>
    <property type="evidence" value="ECO:0007669"/>
    <property type="project" value="InterPro"/>
</dbReference>
<feature type="region of interest" description="Disordered" evidence="1">
    <location>
        <begin position="465"/>
        <end position="492"/>
    </location>
</feature>
<keyword evidence="2" id="KW-1133">Transmembrane helix</keyword>
<evidence type="ECO:0000256" key="2">
    <source>
        <dbReference type="SAM" id="Phobius"/>
    </source>
</evidence>
<dbReference type="InterPro" id="IPR029052">
    <property type="entry name" value="Metallo-depent_PP-like"/>
</dbReference>
<reference evidence="4" key="1">
    <citation type="submission" date="2019-04" db="EMBL/GenBank/DDBJ databases">
        <title>Sequencing of skin fungus with MAO and IRED activity.</title>
        <authorList>
            <person name="Marsaioli A.J."/>
            <person name="Bonatto J.M.C."/>
            <person name="Reis Junior O."/>
        </authorList>
    </citation>
    <scope>NUCLEOTIDE SEQUENCE</scope>
    <source>
        <strain evidence="4">30M1</strain>
    </source>
</reference>
<proteinExistence type="predicted"/>
<dbReference type="OrthoDB" id="630188at2759"/>
<dbReference type="CDD" id="cd07379">
    <property type="entry name" value="MPP_239FB"/>
    <property type="match status" value="1"/>
</dbReference>
<keyword evidence="5" id="KW-1185">Reference proteome</keyword>
<feature type="region of interest" description="Disordered" evidence="1">
    <location>
        <begin position="380"/>
        <end position="431"/>
    </location>
</feature>
<evidence type="ECO:0000313" key="5">
    <source>
        <dbReference type="Proteomes" id="UP000801428"/>
    </source>
</evidence>
<feature type="domain" description="Calcineurin-like phosphoesterase" evidence="3">
    <location>
        <begin position="13"/>
        <end position="242"/>
    </location>
</feature>
<dbReference type="SUPFAM" id="SSF56300">
    <property type="entry name" value="Metallo-dependent phosphatases"/>
    <property type="match status" value="1"/>
</dbReference>
<dbReference type="PANTHER" id="PTHR12905:SF0">
    <property type="entry name" value="CALCINEURIN-LIKE PHOSPHOESTERASE DOMAIN-CONTAINING PROTEIN"/>
    <property type="match status" value="1"/>
</dbReference>
<feature type="region of interest" description="Disordered" evidence="1">
    <location>
        <begin position="651"/>
        <end position="720"/>
    </location>
</feature>
<evidence type="ECO:0000313" key="4">
    <source>
        <dbReference type="EMBL" id="KAF2994964.1"/>
    </source>
</evidence>
<keyword evidence="2" id="KW-0472">Membrane</keyword>
<feature type="compositionally biased region" description="Low complexity" evidence="1">
    <location>
        <begin position="380"/>
        <end position="429"/>
    </location>
</feature>
<dbReference type="InterPro" id="IPR051693">
    <property type="entry name" value="UPF0046_metallophosphoest"/>
</dbReference>
<protein>
    <recommendedName>
        <fullName evidence="3">Calcineurin-like phosphoesterase domain-containing protein</fullName>
    </recommendedName>
</protein>
<dbReference type="Proteomes" id="UP000801428">
    <property type="component" value="Unassembled WGS sequence"/>
</dbReference>
<evidence type="ECO:0000259" key="3">
    <source>
        <dbReference type="Pfam" id="PF00149"/>
    </source>
</evidence>
<evidence type="ECO:0000256" key="1">
    <source>
        <dbReference type="SAM" id="MobiDB-lite"/>
    </source>
</evidence>
<dbReference type="EMBL" id="SWKU01000036">
    <property type="protein sequence ID" value="KAF2994964.1"/>
    <property type="molecule type" value="Genomic_DNA"/>
</dbReference>
<dbReference type="PANTHER" id="PTHR12905">
    <property type="entry name" value="METALLOPHOSPHOESTERASE"/>
    <property type="match status" value="1"/>
</dbReference>
<gene>
    <name evidence="4" type="ORF">E8E13_003043</name>
</gene>
<dbReference type="InterPro" id="IPR004843">
    <property type="entry name" value="Calcineurin-like_PHP"/>
</dbReference>
<dbReference type="Pfam" id="PF00149">
    <property type="entry name" value="Metallophos"/>
    <property type="match status" value="1"/>
</dbReference>
<feature type="compositionally biased region" description="Low complexity" evidence="1">
    <location>
        <begin position="653"/>
        <end position="662"/>
    </location>
</feature>
<comment type="caution">
    <text evidence="4">The sequence shown here is derived from an EMBL/GenBank/DDBJ whole genome shotgun (WGS) entry which is preliminary data.</text>
</comment>
<sequence length="821" mass="90064">MSETPTTTSIKTRFLILSDTHAFDPALNPHNDAPYRPPFSKADVLLHCGDLTMVGLLEEYECALSMLESIDADLKLVIAGNHDISLDEQYYARKGRFMQSKRFDADMPQRARDMWTGERARKAGVTYLDEGTHSFVLTNGASLRVYASPYQPEFCDFAFPYNREEDRFNEAHQCSPGATPIAENPVPDWQESGGVDVVMTHGPPKGVLDMVPRTRERVGCDHLMRALRRCKPRLHCFGHIHEGWGAQKVEWVAGEELDVKTSADHVKEQRPIKVDRQRMEDEHAVHVDISASGDELRYGRETLMVNASIMSVSIDLAKVLLTALPASLRQLAATNIPAVSSILWSEFLDNNKPDWFTALPPNIQSYLIVQYGPSSAWPTSAPTSSSSLASTTVDSSTTAESTTVGTSTSTSAAAASSTSEPDSPPESNSGLSEGAKIGIGLGVPLGVIALLAVILPLCIACRKKKNKKPSGYEPPPSPGFMPHGAFQEKSTSYQEYRRPLNRAQSWDQDDDWMQPVAADRPQQTTNANIPSTAHPSTIVGPPLVHTHSSTRARGRRTSHNSLHSVAEVTEPDEEHPSHNTHGRSLRRSSIPLQPQVLPPTPIDTSVRRKPLPTTQQLPGPPQQPSSPVSPVTDRGSFGHFSLLRPAVLQQDHSNSNSNSSSSGVGATLSSPEDSRRSSENTVPTEPGSPISPSHHEHSLSDPFFTTTAQPADSYHHRASDPFTNSHEYVEDYGPEYQHGYSNSSSYGNGGYVDVDDGLYGGHRSLDQYPVVPEKSERRNSKGALKGGMTEWPLKDWPLKGLGSMGRGRRERSPQWDRVYEA</sequence>
<feature type="transmembrane region" description="Helical" evidence="2">
    <location>
        <begin position="437"/>
        <end position="460"/>
    </location>
</feature>
<dbReference type="Gene3D" id="3.60.21.10">
    <property type="match status" value="1"/>
</dbReference>
<feature type="region of interest" description="Disordered" evidence="1">
    <location>
        <begin position="802"/>
        <end position="821"/>
    </location>
</feature>
<organism evidence="4 5">
    <name type="scientific">Curvularia kusanoi</name>
    <name type="common">Cochliobolus kusanoi</name>
    <dbReference type="NCBI Taxonomy" id="90978"/>
    <lineage>
        <taxon>Eukaryota</taxon>
        <taxon>Fungi</taxon>
        <taxon>Dikarya</taxon>
        <taxon>Ascomycota</taxon>
        <taxon>Pezizomycotina</taxon>
        <taxon>Dothideomycetes</taxon>
        <taxon>Pleosporomycetidae</taxon>
        <taxon>Pleosporales</taxon>
        <taxon>Pleosporineae</taxon>
        <taxon>Pleosporaceae</taxon>
        <taxon>Curvularia</taxon>
    </lineage>
</organism>
<feature type="compositionally biased region" description="Basic residues" evidence="1">
    <location>
        <begin position="548"/>
        <end position="558"/>
    </location>
</feature>
<feature type="compositionally biased region" description="Polar residues" evidence="1">
    <location>
        <begin position="523"/>
        <end position="535"/>
    </location>
</feature>
<keyword evidence="2" id="KW-0812">Transmembrane</keyword>
<dbReference type="AlphaFoldDB" id="A0A9P4W6R0"/>
<name>A0A9P4W6R0_CURKU</name>
<accession>A0A9P4W6R0</accession>